<evidence type="ECO:0000313" key="3">
    <source>
        <dbReference type="Proteomes" id="UP000462435"/>
    </source>
</evidence>
<keyword evidence="1" id="KW-1133">Transmembrane helix</keyword>
<feature type="transmembrane region" description="Helical" evidence="1">
    <location>
        <begin position="119"/>
        <end position="137"/>
    </location>
</feature>
<name>A0A7V8FW68_9BURK</name>
<feature type="transmembrane region" description="Helical" evidence="1">
    <location>
        <begin position="94"/>
        <end position="113"/>
    </location>
</feature>
<keyword evidence="1" id="KW-0472">Membrane</keyword>
<dbReference type="Pfam" id="PF06805">
    <property type="entry name" value="Lambda_tail_I"/>
    <property type="match status" value="1"/>
</dbReference>
<protein>
    <recommendedName>
        <fullName evidence="4">Tail assembly protein</fullName>
    </recommendedName>
</protein>
<accession>A0A7V8FW68</accession>
<keyword evidence="1" id="KW-0812">Transmembrane</keyword>
<organism evidence="2 3">
    <name type="scientific">Herbaspirillum frisingense</name>
    <dbReference type="NCBI Taxonomy" id="92645"/>
    <lineage>
        <taxon>Bacteria</taxon>
        <taxon>Pseudomonadati</taxon>
        <taxon>Pseudomonadota</taxon>
        <taxon>Betaproteobacteria</taxon>
        <taxon>Burkholderiales</taxon>
        <taxon>Oxalobacteraceae</taxon>
        <taxon>Herbaspirillum</taxon>
    </lineage>
</organism>
<dbReference type="InterPro" id="IPR010654">
    <property type="entry name" value="Phage_lambda_tail_I"/>
</dbReference>
<gene>
    <name evidence="2" type="ORF">GAK35_02388</name>
</gene>
<reference evidence="3" key="1">
    <citation type="journal article" date="2020" name="MBio">
        <title>Horizontal gene transfer to a defensive symbiont with a reduced genome amongst a multipartite beetle microbiome.</title>
        <authorList>
            <person name="Waterworth S.C."/>
            <person name="Florez L.V."/>
            <person name="Rees E.R."/>
            <person name="Hertweck C."/>
            <person name="Kaltenpoth M."/>
            <person name="Kwan J.C."/>
        </authorList>
    </citation>
    <scope>NUCLEOTIDE SEQUENCE [LARGE SCALE GENOMIC DNA]</scope>
</reference>
<dbReference type="Proteomes" id="UP000462435">
    <property type="component" value="Unassembled WGS sequence"/>
</dbReference>
<proteinExistence type="predicted"/>
<evidence type="ECO:0008006" key="4">
    <source>
        <dbReference type="Google" id="ProtNLM"/>
    </source>
</evidence>
<comment type="caution">
    <text evidence="2">The sequence shown here is derived from an EMBL/GenBank/DDBJ whole genome shotgun (WGS) entry which is preliminary data.</text>
</comment>
<sequence>MDRLRTIRLYGKLGAAYGRVHRLAVGNAREAVRALCVLLPGFEAELMAAHEKGVVYALFNGRQNLSRDELENPPGGDDIRIAPMLQGSKRAGGLQTILGAVLVVVGAVVNYFVPGAGTPIMQFGFAMMVGGVIQMLVPQKAATSTQDQAGNQASYNFNGPVNTSAQGNPGPLGYGRCIGGSAVVSAGIYAEDQA</sequence>
<dbReference type="AlphaFoldDB" id="A0A7V8FW68"/>
<evidence type="ECO:0000256" key="1">
    <source>
        <dbReference type="SAM" id="Phobius"/>
    </source>
</evidence>
<dbReference type="EMBL" id="WNDX01000067">
    <property type="protein sequence ID" value="KAF1043068.1"/>
    <property type="molecule type" value="Genomic_DNA"/>
</dbReference>
<evidence type="ECO:0000313" key="2">
    <source>
        <dbReference type="EMBL" id="KAF1043068.1"/>
    </source>
</evidence>